<dbReference type="Gene3D" id="3.10.28.10">
    <property type="entry name" value="Homing endonucleases"/>
    <property type="match status" value="2"/>
</dbReference>
<feature type="non-terminal residue" evidence="2">
    <location>
        <position position="1"/>
    </location>
</feature>
<dbReference type="InterPro" id="IPR027434">
    <property type="entry name" value="Homing_endonucl"/>
</dbReference>
<evidence type="ECO:0000259" key="1">
    <source>
        <dbReference type="Pfam" id="PF03161"/>
    </source>
</evidence>
<name>Q3T4C6_ZANCU</name>
<accession>Q3T4C6</accession>
<sequence length="230" mass="27174">ENLPQMAENLYKFSGEYMIYSLQFIIPSIRRVGPHNIDLLSILIGSLLGDSYLERHGKGSRFCFQQEHTNSSYLLWLHNELSLRGYCNQKIPEIKSRIGKKNTIRYVIRFKTWTYTSFNYFQDNFYKNNKKIIPFEIIEQYLTPLALTIWIMDDGCRSGKGLKISTNSFTYKEVEFLANILKKKYCLTISIHKTGSIDQYCLYIHKKCISELFKIVSPWLHPSMKYKFIL</sequence>
<proteinExistence type="predicted"/>
<dbReference type="GeneID" id="3260107"/>
<dbReference type="EMBL" id="AY863213">
    <property type="protein sequence ID" value="AAW49488.1"/>
    <property type="molecule type" value="Genomic_DNA"/>
</dbReference>
<reference evidence="2" key="1">
    <citation type="journal article" date="2005" name="Nucleic Acids Res.">
        <title>Comparative mitochondrial genomics in zygomycetes: bacteria-like RNase P RNAs, mobile elements, and a close source of the group I intron invasion in angiosperms.</title>
        <authorList>
            <person name="Seif E."/>
            <person name="Leigh J."/>
            <person name="Liu Y."/>
            <person name="Roewer I."/>
            <person name="Forget L."/>
            <person name="Lang B.F."/>
        </authorList>
    </citation>
    <scope>NUCLEOTIDE SEQUENCE</scope>
    <source>
        <strain evidence="2">18-3</strain>
    </source>
</reference>
<dbReference type="RefSeq" id="YP_203321.1">
    <property type="nucleotide sequence ID" value="NC_006837.1"/>
</dbReference>
<dbReference type="AlphaFoldDB" id="Q3T4C6"/>
<dbReference type="Pfam" id="PF03161">
    <property type="entry name" value="LAGLIDADG_2"/>
    <property type="match status" value="1"/>
</dbReference>
<gene>
    <name evidence="2" type="primary">orf230</name>
</gene>
<geneLocation type="mitochondrion" evidence="2"/>
<evidence type="ECO:0000313" key="2">
    <source>
        <dbReference type="EMBL" id="AAW49488.1"/>
    </source>
</evidence>
<dbReference type="InterPro" id="IPR004860">
    <property type="entry name" value="LAGLIDADG_dom"/>
</dbReference>
<dbReference type="GO" id="GO:0004519">
    <property type="term" value="F:endonuclease activity"/>
    <property type="evidence" value="ECO:0007669"/>
    <property type="project" value="InterPro"/>
</dbReference>
<protein>
    <submittedName>
        <fullName evidence="2">Orf230</fullName>
    </submittedName>
</protein>
<keyword evidence="2" id="KW-0496">Mitochondrion</keyword>
<feature type="domain" description="Homing endonuclease LAGLIDADG" evidence="1">
    <location>
        <begin position="41"/>
        <end position="208"/>
    </location>
</feature>
<dbReference type="SUPFAM" id="SSF55608">
    <property type="entry name" value="Homing endonucleases"/>
    <property type="match status" value="1"/>
</dbReference>
<organism evidence="2">
    <name type="scientific">Zancudomyces culisetae</name>
    <name type="common">Gut fungus</name>
    <name type="synonym">Smittium culisetae</name>
    <dbReference type="NCBI Taxonomy" id="1213189"/>
    <lineage>
        <taxon>Eukaryota</taxon>
        <taxon>Fungi</taxon>
        <taxon>Fungi incertae sedis</taxon>
        <taxon>Zoopagomycota</taxon>
        <taxon>Kickxellomycotina</taxon>
        <taxon>Harpellomycetes</taxon>
        <taxon>Harpellales</taxon>
        <taxon>Legeriomycetaceae</taxon>
        <taxon>Zancudomyces</taxon>
    </lineage>
</organism>